<evidence type="ECO:0000313" key="2">
    <source>
        <dbReference type="EMBL" id="HAD7787553.1"/>
    </source>
</evidence>
<reference evidence="2" key="2">
    <citation type="submission" date="2019-01" db="EMBL/GenBank/DDBJ databases">
        <authorList>
            <consortium name="NCBI Pathogen Detection Project"/>
        </authorList>
    </citation>
    <scope>NUCLEOTIDE SEQUENCE</scope>
    <source>
        <strain evidence="2">404ty</strain>
    </source>
</reference>
<protein>
    <submittedName>
        <fullName evidence="2">KilA-N domain-containing protein</fullName>
    </submittedName>
</protein>
<feature type="domain" description="KilA/APSES-type HTH DNA-binding" evidence="1">
    <location>
        <begin position="18"/>
        <end position="107"/>
    </location>
</feature>
<evidence type="ECO:0000259" key="1">
    <source>
        <dbReference type="SMART" id="SM01252"/>
    </source>
</evidence>
<organism evidence="2">
    <name type="scientific">Salmonella enterica subsp. enterica serovar Typhi str. 404ty</name>
    <dbReference type="NCBI Taxonomy" id="497977"/>
    <lineage>
        <taxon>Bacteria</taxon>
        <taxon>Pseudomonadati</taxon>
        <taxon>Pseudomonadota</taxon>
        <taxon>Gammaproteobacteria</taxon>
        <taxon>Enterobacterales</taxon>
        <taxon>Enterobacteriaceae</taxon>
        <taxon>Salmonella</taxon>
    </lineage>
</organism>
<dbReference type="InterPro" id="IPR018004">
    <property type="entry name" value="KilA/APSES_HTH"/>
</dbReference>
<dbReference type="EMBL" id="DAAPVB010000023">
    <property type="protein sequence ID" value="HAD7787553.1"/>
    <property type="molecule type" value="Genomic_DNA"/>
</dbReference>
<gene>
    <name evidence="2" type="ORF">G1Z56_19640</name>
</gene>
<dbReference type="AlphaFoldDB" id="A0A720IPI1"/>
<comment type="caution">
    <text evidence="2">The sequence shown here is derived from an EMBL/GenBank/DDBJ whole genome shotgun (WGS) entry which is preliminary data.</text>
</comment>
<sequence>MSQQLLMKHEVVLPVIVDGYYWTCNQDRMWNLNELHKGLGLPDEKKPYRWDNQVRTVLDQARNFVVAHGGSTPGTWATEEAAIAYAMWVSPDFYLKVIRAFIALRNDKVSEAKALAQESKELKGLKPIARHWLEKLDNPKQGQTLTECLKNLDFRLGTKQVSAKALNAVLKSGRIANPFYSRKIDGRGQPEFDISSGGWMTSFNPKGLENGYYRLQDNHYNGQEGLKILTKGYEWLKSNKADLLRLCVTGGTLL</sequence>
<name>A0A720IPI1_SALTI</name>
<proteinExistence type="predicted"/>
<reference evidence="2" key="1">
    <citation type="journal article" date="2018" name="Genome Biol.">
        <title>SKESA: strategic k-mer extension for scrupulous assemblies.</title>
        <authorList>
            <person name="Souvorov A."/>
            <person name="Agarwala R."/>
            <person name="Lipman D.J."/>
        </authorList>
    </citation>
    <scope>NUCLEOTIDE SEQUENCE</scope>
    <source>
        <strain evidence="2">404ty</strain>
    </source>
</reference>
<dbReference type="SMART" id="SM01252">
    <property type="entry name" value="KilA-N"/>
    <property type="match status" value="1"/>
</dbReference>
<accession>A0A720IPI1</accession>
<dbReference type="Pfam" id="PF04383">
    <property type="entry name" value="KilA-N"/>
    <property type="match status" value="1"/>
</dbReference>